<organism evidence="2 3">
    <name type="scientific">Vagococcus intermedius</name>
    <dbReference type="NCBI Taxonomy" id="2991418"/>
    <lineage>
        <taxon>Bacteria</taxon>
        <taxon>Bacillati</taxon>
        <taxon>Bacillota</taxon>
        <taxon>Bacilli</taxon>
        <taxon>Lactobacillales</taxon>
        <taxon>Enterococcaceae</taxon>
        <taxon>Vagococcus</taxon>
    </lineage>
</organism>
<dbReference type="InterPro" id="IPR036388">
    <property type="entry name" value="WH-like_DNA-bd_sf"/>
</dbReference>
<sequence>MITIFELFLKKNEIKTITTLSKLHESHYISKYDLCQELSIPLTTLNRYLDEIDSILKTGPNLPYIEREGHMIKLSRKPQSGYRNELLLIVLQTYLTNSYAYQIIQLVLAHQHSTIDDMCQNILISQTHLLRLVNKLNNYLKTHRLMIRSQNNKLYLDGNSMDTFLFSFLMHDYHTKIFKTSLSSNEINSHTLYQHYFLPERVLSFNSANQRRAKNFKYLIENHLSELNKLSFPDSETEILLQIIGKYLPIYNPLTVSFNKNEVTFNYLSFMTNVLFTELRPKEITIMGFEKIVTHSNSFIKDVMAIAKQIEYLLPKLTKEQKILFRGEFLLYFIYYKLYPSDLKKIFTADHLIQHARSPKDCFSYLSLSKELKKNKLVLKKNCLASNLFAANIAVFNHFINIFYYSIHQQKLFITLDFENNLAFENSLKTQLKQLFNEDTIIINNSLAPADLIISDQLYHSPETTNFFYLPDPFSKTWNRNLLAYISTIYFEKIMPEIKEN</sequence>
<dbReference type="InterPro" id="IPR007737">
    <property type="entry name" value="Mga_HTH"/>
</dbReference>
<protein>
    <submittedName>
        <fullName evidence="2">Helix-turn-helix domain-containing protein</fullName>
    </submittedName>
</protein>
<proteinExistence type="predicted"/>
<feature type="domain" description="Mga helix-turn-helix" evidence="1">
    <location>
        <begin position="87"/>
        <end position="161"/>
    </location>
</feature>
<dbReference type="EMBL" id="CP110232">
    <property type="protein sequence ID" value="WEG72476.1"/>
    <property type="molecule type" value="Genomic_DNA"/>
</dbReference>
<name>A0AAF0CTB4_9ENTE</name>
<keyword evidence="3" id="KW-1185">Reference proteome</keyword>
<dbReference type="AlphaFoldDB" id="A0AAF0CTB4"/>
<dbReference type="Gene3D" id="1.10.10.10">
    <property type="entry name" value="Winged helix-like DNA-binding domain superfamily/Winged helix DNA-binding domain"/>
    <property type="match status" value="1"/>
</dbReference>
<gene>
    <name evidence="2" type="ORF">OL234_05675</name>
</gene>
<dbReference type="RefSeq" id="WP_275468279.1">
    <property type="nucleotide sequence ID" value="NZ_CP110232.1"/>
</dbReference>
<evidence type="ECO:0000313" key="3">
    <source>
        <dbReference type="Proteomes" id="UP001179647"/>
    </source>
</evidence>
<evidence type="ECO:0000259" key="1">
    <source>
        <dbReference type="Pfam" id="PF05043"/>
    </source>
</evidence>
<dbReference type="KEGG" id="vie:OL234_05675"/>
<accession>A0AAF0CTB4</accession>
<reference evidence="2" key="1">
    <citation type="submission" date="2022-10" db="EMBL/GenBank/DDBJ databases">
        <title>Vagococcus sp. isolated from poultry meat.</title>
        <authorList>
            <person name="Johansson P."/>
            <person name="Bjorkroth J."/>
        </authorList>
    </citation>
    <scope>NUCLEOTIDE SEQUENCE</scope>
    <source>
        <strain evidence="2">STAA11</strain>
    </source>
</reference>
<dbReference type="Pfam" id="PF05043">
    <property type="entry name" value="Mga"/>
    <property type="match status" value="1"/>
</dbReference>
<evidence type="ECO:0000313" key="2">
    <source>
        <dbReference type="EMBL" id="WEG72476.1"/>
    </source>
</evidence>
<dbReference type="Proteomes" id="UP001179647">
    <property type="component" value="Chromosome"/>
</dbReference>